<reference evidence="2 3" key="1">
    <citation type="submission" date="2019-12" db="EMBL/GenBank/DDBJ databases">
        <title>Microbes associate with the intestines of laboratory mice.</title>
        <authorList>
            <person name="Navarre W."/>
            <person name="Wong E."/>
        </authorList>
    </citation>
    <scope>NUCLEOTIDE SEQUENCE [LARGE SCALE GENOMIC DNA]</scope>
    <source>
        <strain evidence="2 3">NM82_D38</strain>
    </source>
</reference>
<dbReference type="EMBL" id="WSRP01000004">
    <property type="protein sequence ID" value="MVX55927.1"/>
    <property type="molecule type" value="Genomic_DNA"/>
</dbReference>
<dbReference type="Proteomes" id="UP000472580">
    <property type="component" value="Unassembled WGS sequence"/>
</dbReference>
<evidence type="ECO:0000256" key="1">
    <source>
        <dbReference type="SAM" id="Phobius"/>
    </source>
</evidence>
<organism evidence="2 3">
    <name type="scientific">Parasutterella muris</name>
    <dbReference type="NCBI Taxonomy" id="2565572"/>
    <lineage>
        <taxon>Bacteria</taxon>
        <taxon>Pseudomonadati</taxon>
        <taxon>Pseudomonadota</taxon>
        <taxon>Betaproteobacteria</taxon>
        <taxon>Burkholderiales</taxon>
        <taxon>Sutterellaceae</taxon>
        <taxon>Parasutterella</taxon>
    </lineage>
</organism>
<feature type="transmembrane region" description="Helical" evidence="1">
    <location>
        <begin position="15"/>
        <end position="37"/>
    </location>
</feature>
<dbReference type="RefSeq" id="WP_160334364.1">
    <property type="nucleotide sequence ID" value="NZ_WSRP01000004.1"/>
</dbReference>
<keyword evidence="1" id="KW-0472">Membrane</keyword>
<protein>
    <submittedName>
        <fullName evidence="2">Uncharacterized protein</fullName>
    </submittedName>
</protein>
<evidence type="ECO:0000313" key="3">
    <source>
        <dbReference type="Proteomes" id="UP000472580"/>
    </source>
</evidence>
<gene>
    <name evidence="2" type="ORF">E5987_01730</name>
</gene>
<evidence type="ECO:0000313" key="2">
    <source>
        <dbReference type="EMBL" id="MVX55927.1"/>
    </source>
</evidence>
<dbReference type="OrthoDB" id="8906291at2"/>
<keyword evidence="1" id="KW-0812">Transmembrane</keyword>
<sequence>MALRKKKKGSQAKDLILISVLLVLILGAIGGAAWMYFGNKKAELDKTTFCPIVNGEPTPSATLTILLDETDPLSSLQQDFVMVAIENMVREVEPGTLISIYTLSSTGEITRKPVFERCKIRDGSDADPLTENEKLLKKRFINNFRAPLASIMTGLTSSQEKGKESKIIEQIQSCAINTFQKWHPEGEQTLVIFSDMLQNSQGFSMYKNRNYKFADCLVLKKVDYLGSQQ</sequence>
<name>A0A6L6YEK7_9BURK</name>
<keyword evidence="3" id="KW-1185">Reference proteome</keyword>
<keyword evidence="1" id="KW-1133">Transmembrane helix</keyword>
<accession>A0A6L6YEK7</accession>
<comment type="caution">
    <text evidence="2">The sequence shown here is derived from an EMBL/GenBank/DDBJ whole genome shotgun (WGS) entry which is preliminary data.</text>
</comment>
<proteinExistence type="predicted"/>
<dbReference type="AlphaFoldDB" id="A0A6L6YEK7"/>